<dbReference type="OrthoDB" id="1749346at2759"/>
<reference evidence="3 4" key="1">
    <citation type="journal article" date="2020" name="IScience">
        <title>Genome Sequencing of the Endangered Kingdonia uniflora (Circaeasteraceae, Ranunculales) Reveals Potential Mechanisms of Evolutionary Specialization.</title>
        <authorList>
            <person name="Sun Y."/>
            <person name="Deng T."/>
            <person name="Zhang A."/>
            <person name="Moore M.J."/>
            <person name="Landis J.B."/>
            <person name="Lin N."/>
            <person name="Zhang H."/>
            <person name="Zhang X."/>
            <person name="Huang J."/>
            <person name="Zhang X."/>
            <person name="Sun H."/>
            <person name="Wang H."/>
        </authorList>
    </citation>
    <scope>NUCLEOTIDE SEQUENCE [LARGE SCALE GENOMIC DNA]</scope>
    <source>
        <strain evidence="3">TB1705</strain>
        <tissue evidence="3">Leaf</tissue>
    </source>
</reference>
<dbReference type="EMBL" id="JACGCM010002358">
    <property type="protein sequence ID" value="KAF6140634.1"/>
    <property type="molecule type" value="Genomic_DNA"/>
</dbReference>
<dbReference type="InterPro" id="IPR013103">
    <property type="entry name" value="RVT_2"/>
</dbReference>
<gene>
    <name evidence="3" type="ORF">GIB67_013927</name>
</gene>
<organism evidence="3 4">
    <name type="scientific">Kingdonia uniflora</name>
    <dbReference type="NCBI Taxonomy" id="39325"/>
    <lineage>
        <taxon>Eukaryota</taxon>
        <taxon>Viridiplantae</taxon>
        <taxon>Streptophyta</taxon>
        <taxon>Embryophyta</taxon>
        <taxon>Tracheophyta</taxon>
        <taxon>Spermatophyta</taxon>
        <taxon>Magnoliopsida</taxon>
        <taxon>Ranunculales</taxon>
        <taxon>Circaeasteraceae</taxon>
        <taxon>Kingdonia</taxon>
    </lineage>
</organism>
<evidence type="ECO:0000256" key="1">
    <source>
        <dbReference type="SAM" id="MobiDB-lite"/>
    </source>
</evidence>
<comment type="caution">
    <text evidence="3">The sequence shown here is derived from an EMBL/GenBank/DDBJ whole genome shotgun (WGS) entry which is preliminary data.</text>
</comment>
<dbReference type="AlphaFoldDB" id="A0A7J7LDN7"/>
<proteinExistence type="predicted"/>
<dbReference type="Pfam" id="PF07727">
    <property type="entry name" value="RVT_2"/>
    <property type="match status" value="1"/>
</dbReference>
<evidence type="ECO:0000259" key="2">
    <source>
        <dbReference type="Pfam" id="PF07727"/>
    </source>
</evidence>
<accession>A0A7J7LDN7</accession>
<keyword evidence="4" id="KW-1185">Reference proteome</keyword>
<dbReference type="Proteomes" id="UP000541444">
    <property type="component" value="Unassembled WGS sequence"/>
</dbReference>
<evidence type="ECO:0000313" key="4">
    <source>
        <dbReference type="Proteomes" id="UP000541444"/>
    </source>
</evidence>
<feature type="domain" description="Reverse transcriptase Ty1/copia-type" evidence="2">
    <location>
        <begin position="81"/>
        <end position="131"/>
    </location>
</feature>
<protein>
    <recommendedName>
        <fullName evidence="2">Reverse transcriptase Ty1/copia-type domain-containing protein</fullName>
    </recommendedName>
</protein>
<name>A0A7J7LDN7_9MAGN</name>
<evidence type="ECO:0000313" key="3">
    <source>
        <dbReference type="EMBL" id="KAF6140634.1"/>
    </source>
</evidence>
<feature type="region of interest" description="Disordered" evidence="1">
    <location>
        <begin position="15"/>
        <end position="35"/>
    </location>
</feature>
<feature type="compositionally biased region" description="Low complexity" evidence="1">
    <location>
        <begin position="20"/>
        <end position="35"/>
    </location>
</feature>
<sequence>MDICSIQVLLHQGHLPRQNSPSAPLSESSSESPPLKIRSLDDAYARCQLTLIEEQSSFEEAAKHKERRSATSQEILASKRNDTWKLVDLPQIQKVIGLKWIYKTKFKSDGSVQKLKASIVAKGYSQSWKQDAQYANPNASSNPSFSCPLTEGHFLLSPTKWRGGHSYTGKYFP</sequence>